<dbReference type="AlphaFoldDB" id="A0A4S2M4S4"/>
<dbReference type="Proteomes" id="UP000308267">
    <property type="component" value="Unassembled WGS sequence"/>
</dbReference>
<feature type="non-terminal residue" evidence="1">
    <location>
        <position position="82"/>
    </location>
</feature>
<accession>A0A4S2M4S4</accession>
<dbReference type="EMBL" id="SJOL01004720">
    <property type="protein sequence ID" value="TGZ71313.1"/>
    <property type="molecule type" value="Genomic_DNA"/>
</dbReference>
<gene>
    <name evidence="1" type="ORF">CRM22_002718</name>
</gene>
<comment type="caution">
    <text evidence="1">The sequence shown here is derived from an EMBL/GenBank/DDBJ whole genome shotgun (WGS) entry which is preliminary data.</text>
</comment>
<dbReference type="OrthoDB" id="6258424at2759"/>
<sequence length="82" mass="9332">MNCYIFLSLFTTVIVPHPTYFSANLFTYGDDHLVYAGACAAYDVEFCSRHVENSVCNKVKNECFCRKDFVAIRESGRVTCKT</sequence>
<proteinExistence type="predicted"/>
<evidence type="ECO:0000313" key="1">
    <source>
        <dbReference type="EMBL" id="TGZ71313.1"/>
    </source>
</evidence>
<organism evidence="1 2">
    <name type="scientific">Opisthorchis felineus</name>
    <dbReference type="NCBI Taxonomy" id="147828"/>
    <lineage>
        <taxon>Eukaryota</taxon>
        <taxon>Metazoa</taxon>
        <taxon>Spiralia</taxon>
        <taxon>Lophotrochozoa</taxon>
        <taxon>Platyhelminthes</taxon>
        <taxon>Trematoda</taxon>
        <taxon>Digenea</taxon>
        <taxon>Opisthorchiida</taxon>
        <taxon>Opisthorchiata</taxon>
        <taxon>Opisthorchiidae</taxon>
        <taxon>Opisthorchis</taxon>
    </lineage>
</organism>
<name>A0A4S2M4S4_OPIFE</name>
<evidence type="ECO:0000313" key="2">
    <source>
        <dbReference type="Proteomes" id="UP000308267"/>
    </source>
</evidence>
<keyword evidence="2" id="KW-1185">Reference proteome</keyword>
<reference evidence="1 2" key="1">
    <citation type="journal article" date="2019" name="BMC Genomics">
        <title>New insights from Opisthorchis felineus genome: update on genomics of the epidemiologically important liver flukes.</title>
        <authorList>
            <person name="Ershov N.I."/>
            <person name="Mordvinov V.A."/>
            <person name="Prokhortchouk E.B."/>
            <person name="Pakharukova M.Y."/>
            <person name="Gunbin K.V."/>
            <person name="Ustyantsev K."/>
            <person name="Genaev M.A."/>
            <person name="Blinov A.G."/>
            <person name="Mazur A."/>
            <person name="Boulygina E."/>
            <person name="Tsygankova S."/>
            <person name="Khrameeva E."/>
            <person name="Chekanov N."/>
            <person name="Fan G."/>
            <person name="Xiao A."/>
            <person name="Zhang H."/>
            <person name="Xu X."/>
            <person name="Yang H."/>
            <person name="Solovyev V."/>
            <person name="Lee S.M."/>
            <person name="Liu X."/>
            <person name="Afonnikov D.A."/>
            <person name="Skryabin K.G."/>
        </authorList>
    </citation>
    <scope>NUCLEOTIDE SEQUENCE [LARGE SCALE GENOMIC DNA]</scope>
    <source>
        <strain evidence="1">AK-0245</strain>
        <tissue evidence="1">Whole organism</tissue>
    </source>
</reference>
<protein>
    <submittedName>
        <fullName evidence="1">Uncharacterized protein</fullName>
    </submittedName>
</protein>